<dbReference type="EMBL" id="BSYI01000028">
    <property type="protein sequence ID" value="GMG84014.1"/>
    <property type="molecule type" value="Genomic_DNA"/>
</dbReference>
<keyword evidence="6" id="KW-0808">Transferase</keyword>
<reference evidence="6 7" key="1">
    <citation type="submission" date="2023-04" db="EMBL/GenBank/DDBJ databases">
        <title>Marinoamorphus aggregata gen. nov., sp. Nov., isolate from tissue of brittle star Ophioplocus japonicus.</title>
        <authorList>
            <person name="Kawano K."/>
            <person name="Sawayama S."/>
            <person name="Nakagawa S."/>
        </authorList>
    </citation>
    <scope>NUCLEOTIDE SEQUENCE [LARGE SCALE GENOMIC DNA]</scope>
    <source>
        <strain evidence="6 7">NKW23</strain>
    </source>
</reference>
<dbReference type="Pfam" id="PF00266">
    <property type="entry name" value="Aminotran_5"/>
    <property type="match status" value="1"/>
</dbReference>
<name>A0ABQ6LRI0_9RHOB</name>
<dbReference type="Proteomes" id="UP001239909">
    <property type="component" value="Unassembled WGS sequence"/>
</dbReference>
<evidence type="ECO:0000256" key="1">
    <source>
        <dbReference type="ARBA" id="ARBA00001933"/>
    </source>
</evidence>
<dbReference type="PANTHER" id="PTHR43586">
    <property type="entry name" value="CYSTEINE DESULFURASE"/>
    <property type="match status" value="1"/>
</dbReference>
<comment type="similarity">
    <text evidence="3">Belongs to the class-V pyridoxal-phosphate-dependent aminotransferase family.</text>
</comment>
<dbReference type="InterPro" id="IPR015421">
    <property type="entry name" value="PyrdxlP-dep_Trfase_major"/>
</dbReference>
<evidence type="ECO:0000256" key="4">
    <source>
        <dbReference type="RuleBase" id="RU004504"/>
    </source>
</evidence>
<dbReference type="PANTHER" id="PTHR43586:SF24">
    <property type="entry name" value="BLR4730 PROTEIN"/>
    <property type="match status" value="1"/>
</dbReference>
<evidence type="ECO:0000313" key="7">
    <source>
        <dbReference type="Proteomes" id="UP001239909"/>
    </source>
</evidence>
<accession>A0ABQ6LRI0</accession>
<sequence length="397" mass="41821">MAADGTQELDIARIRAETPGIGGPVHLLACGSALMPQPVVDAVIGHTRLEAEHGGYEAAAMQAEALEAVYASVARLVGAQPREIALLENATVAWCHAFYALPLRRGVRILTCEAEYAANYVALLQRAKREDLRIEVVPSDASGALDVAALEAMIDGDVGLIAITWVPTNGGLVNPAAAVGAVARRHGVPYLLDACQAAGQLPIDVGAIGCDFLSATGRKFLRGPRGTGFLYVAGRWLERLEPAMIDHFGAPWVARDRYALRPDARRFETWENAYALRAGLGAAVDYAEAIGIVRIAARIGQLAERCRALLAAVPGVTVRDLGPAPCGIVSFTVEGAEPAAVVARMAEAGFVIGASDPASTRLDSERRGLPVMLRIAPHVYNTEDEIAGAVAALARSI</sequence>
<dbReference type="Gene3D" id="3.40.640.10">
    <property type="entry name" value="Type I PLP-dependent aspartate aminotransferase-like (Major domain)"/>
    <property type="match status" value="1"/>
</dbReference>
<dbReference type="InterPro" id="IPR015424">
    <property type="entry name" value="PyrdxlP-dep_Trfase"/>
</dbReference>
<evidence type="ECO:0000256" key="2">
    <source>
        <dbReference type="ARBA" id="ARBA00022898"/>
    </source>
</evidence>
<dbReference type="InterPro" id="IPR000192">
    <property type="entry name" value="Aminotrans_V_dom"/>
</dbReference>
<gene>
    <name evidence="6" type="ORF">LNKW23_32280</name>
</gene>
<keyword evidence="6" id="KW-0032">Aminotransferase</keyword>
<protein>
    <submittedName>
        <fullName evidence="6">Aminotransferase class V-fold PLP-dependent enzyme</fullName>
    </submittedName>
</protein>
<dbReference type="PROSITE" id="PS00595">
    <property type="entry name" value="AA_TRANSFER_CLASS_5"/>
    <property type="match status" value="1"/>
</dbReference>
<dbReference type="InterPro" id="IPR015422">
    <property type="entry name" value="PyrdxlP-dep_Trfase_small"/>
</dbReference>
<evidence type="ECO:0000313" key="6">
    <source>
        <dbReference type="EMBL" id="GMG84014.1"/>
    </source>
</evidence>
<dbReference type="RefSeq" id="WP_285672925.1">
    <property type="nucleotide sequence ID" value="NZ_BSYI01000028.1"/>
</dbReference>
<proteinExistence type="inferred from homology"/>
<keyword evidence="2" id="KW-0663">Pyridoxal phosphate</keyword>
<keyword evidence="7" id="KW-1185">Reference proteome</keyword>
<evidence type="ECO:0000259" key="5">
    <source>
        <dbReference type="Pfam" id="PF00266"/>
    </source>
</evidence>
<dbReference type="SUPFAM" id="SSF53383">
    <property type="entry name" value="PLP-dependent transferases"/>
    <property type="match status" value="1"/>
</dbReference>
<organism evidence="6 7">
    <name type="scientific">Paralimibaculum aggregatum</name>
    <dbReference type="NCBI Taxonomy" id="3036245"/>
    <lineage>
        <taxon>Bacteria</taxon>
        <taxon>Pseudomonadati</taxon>
        <taxon>Pseudomonadota</taxon>
        <taxon>Alphaproteobacteria</taxon>
        <taxon>Rhodobacterales</taxon>
        <taxon>Paracoccaceae</taxon>
        <taxon>Paralimibaculum</taxon>
    </lineage>
</organism>
<feature type="domain" description="Aminotransferase class V" evidence="5">
    <location>
        <begin position="27"/>
        <end position="386"/>
    </location>
</feature>
<dbReference type="InterPro" id="IPR020578">
    <property type="entry name" value="Aminotrans_V_PyrdxlP_BS"/>
</dbReference>
<comment type="caution">
    <text evidence="6">The sequence shown here is derived from an EMBL/GenBank/DDBJ whole genome shotgun (WGS) entry which is preliminary data.</text>
</comment>
<dbReference type="GO" id="GO:0008483">
    <property type="term" value="F:transaminase activity"/>
    <property type="evidence" value="ECO:0007669"/>
    <property type="project" value="UniProtKB-KW"/>
</dbReference>
<evidence type="ECO:0000256" key="3">
    <source>
        <dbReference type="RuleBase" id="RU004075"/>
    </source>
</evidence>
<comment type="cofactor">
    <cofactor evidence="1 4">
        <name>pyridoxal 5'-phosphate</name>
        <dbReference type="ChEBI" id="CHEBI:597326"/>
    </cofactor>
</comment>
<dbReference type="Gene3D" id="3.90.1150.10">
    <property type="entry name" value="Aspartate Aminotransferase, domain 1"/>
    <property type="match status" value="1"/>
</dbReference>